<dbReference type="Gene3D" id="3.30.70.20">
    <property type="match status" value="2"/>
</dbReference>
<dbReference type="KEGG" id="cph:Cpha266_0139"/>
<dbReference type="InterPro" id="IPR050954">
    <property type="entry name" value="ET_IronSulfur_Cluster-Binding"/>
</dbReference>
<evidence type="ECO:0000256" key="4">
    <source>
        <dbReference type="ARBA" id="ARBA00023014"/>
    </source>
</evidence>
<keyword evidence="7" id="KW-1185">Reference proteome</keyword>
<dbReference type="InterPro" id="IPR017896">
    <property type="entry name" value="4Fe4S_Fe-S-bd"/>
</dbReference>
<dbReference type="InterPro" id="IPR017900">
    <property type="entry name" value="4Fe4S_Fe_S_CS"/>
</dbReference>
<dbReference type="CDD" id="cd10551">
    <property type="entry name" value="PsrB"/>
    <property type="match status" value="1"/>
</dbReference>
<reference evidence="6 7" key="1">
    <citation type="submission" date="2006-12" db="EMBL/GenBank/DDBJ databases">
        <title>Complete sequence of Chlorobium phaeobacteroides DSM 266.</title>
        <authorList>
            <consortium name="US DOE Joint Genome Institute"/>
            <person name="Copeland A."/>
            <person name="Lucas S."/>
            <person name="Lapidus A."/>
            <person name="Barry K."/>
            <person name="Detter J.C."/>
            <person name="Glavina del Rio T."/>
            <person name="Hammon N."/>
            <person name="Israni S."/>
            <person name="Pitluck S."/>
            <person name="Goltsman E."/>
            <person name="Schmutz J."/>
            <person name="Larimer F."/>
            <person name="Land M."/>
            <person name="Hauser L."/>
            <person name="Mikhailova N."/>
            <person name="Li T."/>
            <person name="Overmann J."/>
            <person name="Bryant D.A."/>
            <person name="Richardson P."/>
        </authorList>
    </citation>
    <scope>NUCLEOTIDE SEQUENCE [LARGE SCALE GENOMIC DNA]</scope>
    <source>
        <strain evidence="6 7">DSM 266</strain>
    </source>
</reference>
<dbReference type="Pfam" id="PF13247">
    <property type="entry name" value="Fer4_11"/>
    <property type="match status" value="2"/>
</dbReference>
<name>A1BCT2_CHLPD</name>
<protein>
    <submittedName>
        <fullName evidence="6">Putative sulfite reductase-associated electron transfer protein DsrO</fullName>
    </submittedName>
</protein>
<evidence type="ECO:0000313" key="6">
    <source>
        <dbReference type="EMBL" id="ABL64209.1"/>
    </source>
</evidence>
<keyword evidence="4" id="KW-0411">Iron-sulfur</keyword>
<evidence type="ECO:0000259" key="5">
    <source>
        <dbReference type="PROSITE" id="PS51379"/>
    </source>
</evidence>
<evidence type="ECO:0000256" key="2">
    <source>
        <dbReference type="ARBA" id="ARBA00022723"/>
    </source>
</evidence>
<keyword evidence="1" id="KW-0004">4Fe-4S</keyword>
<dbReference type="HOGENOM" id="CLU_043374_1_0_10"/>
<dbReference type="Proteomes" id="UP000008701">
    <property type="component" value="Chromosome"/>
</dbReference>
<proteinExistence type="predicted"/>
<dbReference type="NCBIfam" id="NF045797">
    <property type="entry name" value="DsrO"/>
    <property type="match status" value="1"/>
</dbReference>
<dbReference type="PANTHER" id="PTHR43177">
    <property type="entry name" value="PROTEIN NRFC"/>
    <property type="match status" value="1"/>
</dbReference>
<organism evidence="6 7">
    <name type="scientific">Chlorobium phaeobacteroides (strain DSM 266 / SMG 266 / 2430)</name>
    <dbReference type="NCBI Taxonomy" id="290317"/>
    <lineage>
        <taxon>Bacteria</taxon>
        <taxon>Pseudomonadati</taxon>
        <taxon>Chlorobiota</taxon>
        <taxon>Chlorobiia</taxon>
        <taxon>Chlorobiales</taxon>
        <taxon>Chlorobiaceae</taxon>
        <taxon>Chlorobium/Pelodictyon group</taxon>
        <taxon>Chlorobium</taxon>
    </lineage>
</organism>
<sequence length="258" mass="29207" precursor="true">MNEQRRDFIRKTGLGVLAGLGVASGLFAESSFEKTVLPAWDEKPVAGKIRWGMLVDTRTCNESCQECVLTCHHVHNVPDFGSRKDEVKWIWKSPYEKAFPTASQQFQNKETRDRSCLTLCNHCAESPCTKACPTEATFKRWDGIVAMDYHRCIGCRFCMAACPYGSRSFNWQDPRMAIKNPSADYPTRMQGVVEKCNFCSERLVKGLKPACVESCPNQALTFGDLNDPESDIRKLLENNQTMQRKPELGTLPSVFYII</sequence>
<accession>A1BCT2</accession>
<dbReference type="PANTHER" id="PTHR43177:SF3">
    <property type="entry name" value="PROTEIN NRFC HOMOLOG"/>
    <property type="match status" value="1"/>
</dbReference>
<dbReference type="SUPFAM" id="SSF54862">
    <property type="entry name" value="4Fe-4S ferredoxins"/>
    <property type="match status" value="1"/>
</dbReference>
<dbReference type="STRING" id="290317.Cpha266_0139"/>
<dbReference type="InterPro" id="IPR054822">
    <property type="entry name" value="DsrO-like"/>
</dbReference>
<dbReference type="GO" id="GO:0046872">
    <property type="term" value="F:metal ion binding"/>
    <property type="evidence" value="ECO:0007669"/>
    <property type="project" value="UniProtKB-KW"/>
</dbReference>
<evidence type="ECO:0000256" key="1">
    <source>
        <dbReference type="ARBA" id="ARBA00022485"/>
    </source>
</evidence>
<dbReference type="OrthoDB" id="9779457at2"/>
<dbReference type="EMBL" id="CP000492">
    <property type="protein sequence ID" value="ABL64209.1"/>
    <property type="molecule type" value="Genomic_DNA"/>
</dbReference>
<dbReference type="RefSeq" id="WP_011744049.1">
    <property type="nucleotide sequence ID" value="NC_008639.1"/>
</dbReference>
<dbReference type="GO" id="GO:0051539">
    <property type="term" value="F:4 iron, 4 sulfur cluster binding"/>
    <property type="evidence" value="ECO:0007669"/>
    <property type="project" value="UniProtKB-KW"/>
</dbReference>
<dbReference type="PROSITE" id="PS51379">
    <property type="entry name" value="4FE4S_FER_2"/>
    <property type="match status" value="1"/>
</dbReference>
<evidence type="ECO:0000313" key="7">
    <source>
        <dbReference type="Proteomes" id="UP000008701"/>
    </source>
</evidence>
<keyword evidence="2" id="KW-0479">Metal-binding</keyword>
<dbReference type="AlphaFoldDB" id="A1BCT2"/>
<evidence type="ECO:0000256" key="3">
    <source>
        <dbReference type="ARBA" id="ARBA00023004"/>
    </source>
</evidence>
<feature type="domain" description="4Fe-4S ferredoxin-type" evidence="5">
    <location>
        <begin position="143"/>
        <end position="172"/>
    </location>
</feature>
<keyword evidence="3" id="KW-0408">Iron</keyword>
<gene>
    <name evidence="6" type="ordered locus">Cpha266_0139</name>
</gene>
<dbReference type="eggNOG" id="COG0437">
    <property type="taxonomic scope" value="Bacteria"/>
</dbReference>
<dbReference type="PROSITE" id="PS00198">
    <property type="entry name" value="4FE4S_FER_1"/>
    <property type="match status" value="1"/>
</dbReference>